<feature type="compositionally biased region" description="Polar residues" evidence="1">
    <location>
        <begin position="63"/>
        <end position="72"/>
    </location>
</feature>
<dbReference type="Proteomes" id="UP000277580">
    <property type="component" value="Unassembled WGS sequence"/>
</dbReference>
<feature type="region of interest" description="Disordered" evidence="1">
    <location>
        <begin position="39"/>
        <end position="148"/>
    </location>
</feature>
<feature type="compositionally biased region" description="Basic and acidic residues" evidence="1">
    <location>
        <begin position="444"/>
        <end position="455"/>
    </location>
</feature>
<organism evidence="2 3">
    <name type="scientific">Morchella conica CCBAS932</name>
    <dbReference type="NCBI Taxonomy" id="1392247"/>
    <lineage>
        <taxon>Eukaryota</taxon>
        <taxon>Fungi</taxon>
        <taxon>Dikarya</taxon>
        <taxon>Ascomycota</taxon>
        <taxon>Pezizomycotina</taxon>
        <taxon>Pezizomycetes</taxon>
        <taxon>Pezizales</taxon>
        <taxon>Morchellaceae</taxon>
        <taxon>Morchella</taxon>
    </lineage>
</organism>
<dbReference type="PANTHER" id="PTHR43628">
    <property type="entry name" value="ACTIVATOR OF C KINASE PROTEIN 1-RELATED"/>
    <property type="match status" value="1"/>
</dbReference>
<proteinExistence type="predicted"/>
<dbReference type="SUPFAM" id="SSF81901">
    <property type="entry name" value="HCP-like"/>
    <property type="match status" value="1"/>
</dbReference>
<dbReference type="GO" id="GO:0010972">
    <property type="term" value="P:negative regulation of G2/M transition of mitotic cell cycle"/>
    <property type="evidence" value="ECO:0007669"/>
    <property type="project" value="TreeGrafter"/>
</dbReference>
<feature type="compositionally biased region" description="Polar residues" evidence="1">
    <location>
        <begin position="39"/>
        <end position="51"/>
    </location>
</feature>
<keyword evidence="3" id="KW-1185">Reference proteome</keyword>
<dbReference type="EMBL" id="ML119145">
    <property type="protein sequence ID" value="RPB10172.1"/>
    <property type="molecule type" value="Genomic_DNA"/>
</dbReference>
<sequence>MQQDPHSPFRLPNAGEFTPEISPLDEFINRGRLLSKQLGVTSRTGSPTLTPLTVHASLRRTGRSPSPLSRSRTVGRDSIGGPITGYLNVAPWAPGSGGPQQQPQQPQQQQQEDRPGSSYPRFSTISSASTEAGEEEDYDEDANRDSLRDSNFTLMGGFLNADRNPPNLGSVVGKRGIEFDQVGRVSLKPVIVGEDAAGVEDDEQQEDVEVSPRSGKVLPVQQQQSQHQHQHHQQHQQQQQSGYAAYRAGSERGREWGRDGEPQQAARRQPPVRQASDTGDYRPNHLQQPHHTHPHPARQDSVGAAYPPRQDSTHKYRPYRQDSSSSGATSMGGLSRQGSAESEVFPPPQPRQGSIAPLSRQGSAENEMFPGRQGSNADRLHPHRNDSRGAEGRIYPRSPNRQGSGQQDGGVKYMPYRAGPPPPLLGLDRDDRRPSLGQAGRRPSRQDSHEGDRGRMMNRGLHSEPLYHPGPQRSPTHSPAPMILPMMAGMRAESPEGMVAETCGHDDFQFGPPTPSYQFEGPPRPGSAASMTPSLYSIGGTPKPVFNFSRPLSNRPSMDTMRPTLEIPAKLTPEQSPVFPDEYSIPTPVSLSEDHTDHEGAPTVVYSRFALPRGRMVDRNSVIFTEPQAATLSSPSDTIPPAPPAAAAISAPPPAIQQPRPQRPTLSRTQTDTPSSSTDRLAPDSSSTPMSHLQPSPARDRAATYNSRSPTASPRLQLLSPGPRPNTAGGVSPRTPRSPAFNIPPAGPTAAALSPEDHVTKGIALHESGSLSESTYHLRLAANGGHPTGMLLYALACRHGWGMKENPKEGVMWLKKVTELASSEVADDEMAGEKADLFEKKGRRAQFALSIYELGVSHMNGWGTEMDKGLAVRCFEIAGRWGDPDALAETGFCYANGVGCKKDMKKSAKFYRMAEAKGMNMPGNSWIWKDKYLDDEDRAAKKSKAEEKKAKK</sequence>
<dbReference type="Gene3D" id="1.25.40.10">
    <property type="entry name" value="Tetratricopeptide repeat domain"/>
    <property type="match status" value="1"/>
</dbReference>
<dbReference type="InterPro" id="IPR011990">
    <property type="entry name" value="TPR-like_helical_dom_sf"/>
</dbReference>
<feature type="compositionally biased region" description="Basic and acidic residues" evidence="1">
    <location>
        <begin position="249"/>
        <end position="261"/>
    </location>
</feature>
<dbReference type="STRING" id="1392247.A0A3N4KLJ0"/>
<name>A0A3N4KLJ0_9PEZI</name>
<reference evidence="2 3" key="1">
    <citation type="journal article" date="2018" name="Nat. Ecol. Evol.">
        <title>Pezizomycetes genomes reveal the molecular basis of ectomycorrhizal truffle lifestyle.</title>
        <authorList>
            <person name="Murat C."/>
            <person name="Payen T."/>
            <person name="Noel B."/>
            <person name="Kuo A."/>
            <person name="Morin E."/>
            <person name="Chen J."/>
            <person name="Kohler A."/>
            <person name="Krizsan K."/>
            <person name="Balestrini R."/>
            <person name="Da Silva C."/>
            <person name="Montanini B."/>
            <person name="Hainaut M."/>
            <person name="Levati E."/>
            <person name="Barry K.W."/>
            <person name="Belfiori B."/>
            <person name="Cichocki N."/>
            <person name="Clum A."/>
            <person name="Dockter R.B."/>
            <person name="Fauchery L."/>
            <person name="Guy J."/>
            <person name="Iotti M."/>
            <person name="Le Tacon F."/>
            <person name="Lindquist E.A."/>
            <person name="Lipzen A."/>
            <person name="Malagnac F."/>
            <person name="Mello A."/>
            <person name="Molinier V."/>
            <person name="Miyauchi S."/>
            <person name="Poulain J."/>
            <person name="Riccioni C."/>
            <person name="Rubini A."/>
            <person name="Sitrit Y."/>
            <person name="Splivallo R."/>
            <person name="Traeger S."/>
            <person name="Wang M."/>
            <person name="Zifcakova L."/>
            <person name="Wipf D."/>
            <person name="Zambonelli A."/>
            <person name="Paolocci F."/>
            <person name="Nowrousian M."/>
            <person name="Ottonello S."/>
            <person name="Baldrian P."/>
            <person name="Spatafora J.W."/>
            <person name="Henrissat B."/>
            <person name="Nagy L.G."/>
            <person name="Aury J.M."/>
            <person name="Wincker P."/>
            <person name="Grigoriev I.V."/>
            <person name="Bonfante P."/>
            <person name="Martin F.M."/>
        </authorList>
    </citation>
    <scope>NUCLEOTIDE SEQUENCE [LARGE SCALE GENOMIC DNA]</scope>
    <source>
        <strain evidence="2 3">CCBAS932</strain>
    </source>
</reference>
<protein>
    <recommendedName>
        <fullName evidence="4">HCP-like protein</fullName>
    </recommendedName>
</protein>
<dbReference type="InterPro" id="IPR052945">
    <property type="entry name" value="Mitotic_Regulator"/>
</dbReference>
<feature type="region of interest" description="Disordered" evidence="1">
    <location>
        <begin position="195"/>
        <end position="482"/>
    </location>
</feature>
<feature type="region of interest" description="Disordered" evidence="1">
    <location>
        <begin position="1"/>
        <end position="20"/>
    </location>
</feature>
<evidence type="ECO:0000256" key="1">
    <source>
        <dbReference type="SAM" id="MobiDB-lite"/>
    </source>
</evidence>
<feature type="compositionally biased region" description="Basic and acidic residues" evidence="1">
    <location>
        <begin position="378"/>
        <end position="391"/>
    </location>
</feature>
<evidence type="ECO:0000313" key="3">
    <source>
        <dbReference type="Proteomes" id="UP000277580"/>
    </source>
</evidence>
<evidence type="ECO:0000313" key="2">
    <source>
        <dbReference type="EMBL" id="RPB10172.1"/>
    </source>
</evidence>
<feature type="compositionally biased region" description="Polar residues" evidence="1">
    <location>
        <begin position="704"/>
        <end position="714"/>
    </location>
</feature>
<dbReference type="SMART" id="SM00671">
    <property type="entry name" value="SEL1"/>
    <property type="match status" value="3"/>
</dbReference>
<gene>
    <name evidence="2" type="ORF">P167DRAFT_607468</name>
</gene>
<dbReference type="InParanoid" id="A0A3N4KLJ0"/>
<feature type="compositionally biased region" description="Polar residues" evidence="1">
    <location>
        <begin position="665"/>
        <end position="694"/>
    </location>
</feature>
<dbReference type="OrthoDB" id="2384430at2759"/>
<feature type="region of interest" description="Disordered" evidence="1">
    <location>
        <begin position="628"/>
        <end position="738"/>
    </location>
</feature>
<accession>A0A3N4KLJ0</accession>
<feature type="compositionally biased region" description="Polar residues" evidence="1">
    <location>
        <begin position="120"/>
        <end position="130"/>
    </location>
</feature>
<dbReference type="AlphaFoldDB" id="A0A3N4KLJ0"/>
<evidence type="ECO:0008006" key="4">
    <source>
        <dbReference type="Google" id="ProtNLM"/>
    </source>
</evidence>
<feature type="compositionally biased region" description="Low complexity" evidence="1">
    <location>
        <begin position="262"/>
        <end position="275"/>
    </location>
</feature>
<dbReference type="PANTHER" id="PTHR43628:SF11">
    <property type="entry name" value="PROTEIN DSF2"/>
    <property type="match status" value="1"/>
</dbReference>
<dbReference type="InterPro" id="IPR006597">
    <property type="entry name" value="Sel1-like"/>
</dbReference>
<feature type="compositionally biased region" description="Acidic residues" evidence="1">
    <location>
        <begin position="197"/>
        <end position="209"/>
    </location>
</feature>
<feature type="compositionally biased region" description="Polar residues" evidence="1">
    <location>
        <begin position="628"/>
        <end position="637"/>
    </location>
</feature>
<dbReference type="Pfam" id="PF08238">
    <property type="entry name" value="Sel1"/>
    <property type="match status" value="3"/>
</dbReference>
<feature type="compositionally biased region" description="Low complexity" evidence="1">
    <location>
        <begin position="99"/>
        <end position="110"/>
    </location>
</feature>
<dbReference type="GO" id="GO:0032153">
    <property type="term" value="C:cell division site"/>
    <property type="evidence" value="ECO:0007669"/>
    <property type="project" value="TreeGrafter"/>
</dbReference>